<reference evidence="1" key="1">
    <citation type="thesis" date="2020" institute="ProQuest LLC" country="789 East Eisenhower Parkway, Ann Arbor, MI, USA">
        <title>Comparative Genomics and Chromosome Evolution.</title>
        <authorList>
            <person name="Mudd A.B."/>
        </authorList>
    </citation>
    <scope>NUCLEOTIDE SEQUENCE</scope>
    <source>
        <strain evidence="1">237g6f4</strain>
        <tissue evidence="1">Blood</tissue>
    </source>
</reference>
<comment type="caution">
    <text evidence="1">The sequence shown here is derived from an EMBL/GenBank/DDBJ whole genome shotgun (WGS) entry which is preliminary data.</text>
</comment>
<dbReference type="EMBL" id="WNYA01038959">
    <property type="protein sequence ID" value="KAG8536728.1"/>
    <property type="molecule type" value="Genomic_DNA"/>
</dbReference>
<dbReference type="Proteomes" id="UP000824782">
    <property type="component" value="Unassembled WGS sequence"/>
</dbReference>
<evidence type="ECO:0000313" key="1">
    <source>
        <dbReference type="EMBL" id="KAG8536728.1"/>
    </source>
</evidence>
<organism evidence="1 2">
    <name type="scientific">Engystomops pustulosus</name>
    <name type="common">Tungara frog</name>
    <name type="synonym">Physalaemus pustulosus</name>
    <dbReference type="NCBI Taxonomy" id="76066"/>
    <lineage>
        <taxon>Eukaryota</taxon>
        <taxon>Metazoa</taxon>
        <taxon>Chordata</taxon>
        <taxon>Craniata</taxon>
        <taxon>Vertebrata</taxon>
        <taxon>Euteleostomi</taxon>
        <taxon>Amphibia</taxon>
        <taxon>Batrachia</taxon>
        <taxon>Anura</taxon>
        <taxon>Neobatrachia</taxon>
        <taxon>Hyloidea</taxon>
        <taxon>Leptodactylidae</taxon>
        <taxon>Leiuperinae</taxon>
        <taxon>Engystomops</taxon>
    </lineage>
</organism>
<evidence type="ECO:0000313" key="2">
    <source>
        <dbReference type="Proteomes" id="UP000824782"/>
    </source>
</evidence>
<sequence>MDYCIVPPPIADIGAVEATPLSISYLLLCISTRPLVSHVTLQLSGKGVVSSSCSIKICFASPHCWRDCHQSSDLPSARPYIIYVPIRVPGSFMEAMKCPILSYMVVTKIHHDSQPACRCIQSLLCRFSFFF</sequence>
<name>A0AAV6YSJ3_ENGPU</name>
<proteinExistence type="predicted"/>
<gene>
    <name evidence="1" type="ORF">GDO81_025781</name>
</gene>
<accession>A0AAV6YSJ3</accession>
<protein>
    <submittedName>
        <fullName evidence="1">Uncharacterized protein</fullName>
    </submittedName>
</protein>
<keyword evidence="2" id="KW-1185">Reference proteome</keyword>
<dbReference type="AlphaFoldDB" id="A0AAV6YSJ3"/>